<proteinExistence type="predicted"/>
<dbReference type="Proteomes" id="UP000828941">
    <property type="component" value="Chromosome 9"/>
</dbReference>
<keyword evidence="2" id="KW-1185">Reference proteome</keyword>
<sequence length="342" mass="34126">MEFQGTLCFLFIIFAGLLSHSEARKFYVGNKDGWVLNPSQDYNTWAGKSRFLISDTLVFKYNKGSDSVLEVSKDDYEKCNTKNPIKKFDDGNSEFTFDRSGPFYFISGKDGNCGKGQKLIVVVLSTKQQTPPKAPSPGSQPPSVTPSPPKAPSPGSQAPSGSVPATPGAPSPTSGTPSVPTPSKSPSPVSQPPMAQSPGGTAPPGSPTTPSPSSSVTPSPSGNPPLSPTSPSPAGNTPSASPGVSPAGGPTAMSPPAPSPAGSPTAVTPSSSMPGPAPSGAPTSSNGPAMGPGAPGSPSSSSETTPSSAPGSSARAITPPSFMVYSVTVVLCAAVGAILGTQ</sequence>
<dbReference type="EMBL" id="CM039434">
    <property type="protein sequence ID" value="KAI4322957.1"/>
    <property type="molecule type" value="Genomic_DNA"/>
</dbReference>
<evidence type="ECO:0000313" key="2">
    <source>
        <dbReference type="Proteomes" id="UP000828941"/>
    </source>
</evidence>
<organism evidence="1 2">
    <name type="scientific">Bauhinia variegata</name>
    <name type="common">Purple orchid tree</name>
    <name type="synonym">Phanera variegata</name>
    <dbReference type="NCBI Taxonomy" id="167791"/>
    <lineage>
        <taxon>Eukaryota</taxon>
        <taxon>Viridiplantae</taxon>
        <taxon>Streptophyta</taxon>
        <taxon>Embryophyta</taxon>
        <taxon>Tracheophyta</taxon>
        <taxon>Spermatophyta</taxon>
        <taxon>Magnoliopsida</taxon>
        <taxon>eudicotyledons</taxon>
        <taxon>Gunneridae</taxon>
        <taxon>Pentapetalae</taxon>
        <taxon>rosids</taxon>
        <taxon>fabids</taxon>
        <taxon>Fabales</taxon>
        <taxon>Fabaceae</taxon>
        <taxon>Cercidoideae</taxon>
        <taxon>Cercideae</taxon>
        <taxon>Bauhiniinae</taxon>
        <taxon>Bauhinia</taxon>
    </lineage>
</organism>
<name>A0ACB9MFQ7_BAUVA</name>
<evidence type="ECO:0000313" key="1">
    <source>
        <dbReference type="EMBL" id="KAI4322957.1"/>
    </source>
</evidence>
<accession>A0ACB9MFQ7</accession>
<gene>
    <name evidence="1" type="ORF">L6164_022602</name>
</gene>
<reference evidence="1 2" key="1">
    <citation type="journal article" date="2022" name="DNA Res.">
        <title>Chromosomal-level genome assembly of the orchid tree Bauhinia variegata (Leguminosae; Cercidoideae) supports the allotetraploid origin hypothesis of Bauhinia.</title>
        <authorList>
            <person name="Zhong Y."/>
            <person name="Chen Y."/>
            <person name="Zheng D."/>
            <person name="Pang J."/>
            <person name="Liu Y."/>
            <person name="Luo S."/>
            <person name="Meng S."/>
            <person name="Qian L."/>
            <person name="Wei D."/>
            <person name="Dai S."/>
            <person name="Zhou R."/>
        </authorList>
    </citation>
    <scope>NUCLEOTIDE SEQUENCE [LARGE SCALE GENOMIC DNA]</scope>
    <source>
        <strain evidence="1">BV-YZ2020</strain>
    </source>
</reference>
<comment type="caution">
    <text evidence="1">The sequence shown here is derived from an EMBL/GenBank/DDBJ whole genome shotgun (WGS) entry which is preliminary data.</text>
</comment>
<protein>
    <submittedName>
        <fullName evidence="1">Uncharacterized protein</fullName>
    </submittedName>
</protein>